<dbReference type="InterPro" id="IPR025239">
    <property type="entry name" value="DUF4187"/>
</dbReference>
<dbReference type="PROSITE" id="PS50174">
    <property type="entry name" value="G_PATCH"/>
    <property type="match status" value="1"/>
</dbReference>
<protein>
    <recommendedName>
        <fullName evidence="2">G patch domain-containing protein 11</fullName>
    </recommendedName>
    <alternativeName>
        <fullName evidence="3">Coiled-coil domain-containing protein 75</fullName>
    </alternativeName>
</protein>
<accession>A0A0N4TVK2</accession>
<evidence type="ECO:0000256" key="1">
    <source>
        <dbReference type="ARBA" id="ARBA00007140"/>
    </source>
</evidence>
<dbReference type="Pfam" id="PF01585">
    <property type="entry name" value="G-patch"/>
    <property type="match status" value="1"/>
</dbReference>
<gene>
    <name evidence="5" type="ORF">BPAG_LOCUS12838</name>
</gene>
<name>A0A0N4TVK2_BRUPA</name>
<evidence type="ECO:0000313" key="6">
    <source>
        <dbReference type="Proteomes" id="UP000278627"/>
    </source>
</evidence>
<dbReference type="AlphaFoldDB" id="A0A0N4TVK2"/>
<evidence type="ECO:0000313" key="5">
    <source>
        <dbReference type="EMBL" id="VDN94024.1"/>
    </source>
</evidence>
<dbReference type="STRING" id="6280.A0A0N4TVK2"/>
<evidence type="ECO:0000256" key="3">
    <source>
        <dbReference type="ARBA" id="ARBA00030688"/>
    </source>
</evidence>
<dbReference type="SMART" id="SM00443">
    <property type="entry name" value="G_patch"/>
    <property type="match status" value="1"/>
</dbReference>
<dbReference type="GO" id="GO:0000776">
    <property type="term" value="C:kinetochore"/>
    <property type="evidence" value="ECO:0007669"/>
    <property type="project" value="TreeGrafter"/>
</dbReference>
<evidence type="ECO:0000259" key="4">
    <source>
        <dbReference type="PROSITE" id="PS50174"/>
    </source>
</evidence>
<dbReference type="InterPro" id="IPR039249">
    <property type="entry name" value="GPATCH11"/>
</dbReference>
<feature type="domain" description="G-patch" evidence="4">
    <location>
        <begin position="74"/>
        <end position="124"/>
    </location>
</feature>
<reference evidence="5 6" key="2">
    <citation type="submission" date="2018-11" db="EMBL/GenBank/DDBJ databases">
        <authorList>
            <consortium name="Pathogen Informatics"/>
        </authorList>
    </citation>
    <scope>NUCLEOTIDE SEQUENCE [LARGE SCALE GENOMIC DNA]</scope>
</reference>
<proteinExistence type="inferred from homology"/>
<dbReference type="GO" id="GO:0003676">
    <property type="term" value="F:nucleic acid binding"/>
    <property type="evidence" value="ECO:0007669"/>
    <property type="project" value="InterPro"/>
</dbReference>
<keyword evidence="6" id="KW-1185">Reference proteome</keyword>
<dbReference type="PANTHER" id="PTHR21032:SF0">
    <property type="entry name" value="G PATCH DOMAIN-CONTAINING PROTEIN 11"/>
    <property type="match status" value="1"/>
</dbReference>
<dbReference type="SMART" id="SM01173">
    <property type="entry name" value="DUF4187"/>
    <property type="match status" value="1"/>
</dbReference>
<organism evidence="7">
    <name type="scientific">Brugia pahangi</name>
    <name type="common">Filarial nematode worm</name>
    <dbReference type="NCBI Taxonomy" id="6280"/>
    <lineage>
        <taxon>Eukaryota</taxon>
        <taxon>Metazoa</taxon>
        <taxon>Ecdysozoa</taxon>
        <taxon>Nematoda</taxon>
        <taxon>Chromadorea</taxon>
        <taxon>Rhabditida</taxon>
        <taxon>Spirurina</taxon>
        <taxon>Spiruromorpha</taxon>
        <taxon>Filarioidea</taxon>
        <taxon>Onchocercidae</taxon>
        <taxon>Brugia</taxon>
    </lineage>
</organism>
<dbReference type="InterPro" id="IPR000467">
    <property type="entry name" value="G_patch_dom"/>
</dbReference>
<sequence length="296" mass="34304">MDPDGATTSDDDYMSDTYTAVDTRPGIAITQTQRRNLKVEAKRVENIERLRNLSKRSEIEKKMRDDAMAKPISEDSKGFLLLSKMGYKRGMSLGVKKEGCNEGIKIPITVEMKTNRTGLGHDTEEAEKRRQRMDLYQRAVLERAKANEVLMDDFSIRKRRAVRMKQISKDLKKSRKVCQELDARNGLELPTSSHFWPVYKVMKEDDISLKTKKNEESECITECFTYFNGNMAPNDLNIDELPENEITEWLMELTIYLRAAHCYCVWCGAQYDSNEELENNCPGRTREEHEDCDEDN</sequence>
<evidence type="ECO:0000313" key="7">
    <source>
        <dbReference type="WBParaSite" id="BPAG_0001291001-mRNA-1"/>
    </source>
</evidence>
<dbReference type="Proteomes" id="UP000278627">
    <property type="component" value="Unassembled WGS sequence"/>
</dbReference>
<dbReference type="Pfam" id="PF13821">
    <property type="entry name" value="DUF4187"/>
    <property type="match status" value="1"/>
</dbReference>
<dbReference type="PANTHER" id="PTHR21032">
    <property type="entry name" value="G PATCH DOMAIN-CONTAINING PROTEIN 11"/>
    <property type="match status" value="1"/>
</dbReference>
<dbReference type="EMBL" id="UZAD01013326">
    <property type="protein sequence ID" value="VDN94024.1"/>
    <property type="molecule type" value="Genomic_DNA"/>
</dbReference>
<dbReference type="WBParaSite" id="BPAG_0001291001-mRNA-1">
    <property type="protein sequence ID" value="BPAG_0001291001-mRNA-1"/>
    <property type="gene ID" value="BPAG_0001291001"/>
</dbReference>
<reference evidence="7" key="1">
    <citation type="submission" date="2017-02" db="UniProtKB">
        <authorList>
            <consortium name="WormBaseParasite"/>
        </authorList>
    </citation>
    <scope>IDENTIFICATION</scope>
</reference>
<evidence type="ECO:0000256" key="2">
    <source>
        <dbReference type="ARBA" id="ARBA00021978"/>
    </source>
</evidence>
<comment type="similarity">
    <text evidence="1">Belongs to the GPATCH11 family.</text>
</comment>